<dbReference type="AlphaFoldDB" id="A0A485K4K7"/>
<gene>
    <name evidence="2" type="primary">Aste57867_31</name>
    <name evidence="1" type="ORF">As57867_000031</name>
    <name evidence="2" type="ORF">ASTE57867_31</name>
</gene>
<dbReference type="InterPro" id="IPR036770">
    <property type="entry name" value="Ankyrin_rpt-contain_sf"/>
</dbReference>
<reference evidence="1" key="2">
    <citation type="submission" date="2019-06" db="EMBL/GenBank/DDBJ databases">
        <title>Genomics analysis of Aphanomyces spp. identifies a new class of oomycete effector associated with host adaptation.</title>
        <authorList>
            <person name="Gaulin E."/>
        </authorList>
    </citation>
    <scope>NUCLEOTIDE SEQUENCE</scope>
    <source>
        <strain evidence="1">CBS 578.67</strain>
    </source>
</reference>
<evidence type="ECO:0000313" key="2">
    <source>
        <dbReference type="EMBL" id="VFT77257.1"/>
    </source>
</evidence>
<dbReference type="PANTHER" id="PTHR46586:SF3">
    <property type="entry name" value="ANKYRIN REPEAT-CONTAINING PROTEIN"/>
    <property type="match status" value="1"/>
</dbReference>
<evidence type="ECO:0000313" key="3">
    <source>
        <dbReference type="Proteomes" id="UP000332933"/>
    </source>
</evidence>
<proteinExistence type="predicted"/>
<dbReference type="SUPFAM" id="SSF48403">
    <property type="entry name" value="Ankyrin repeat"/>
    <property type="match status" value="1"/>
</dbReference>
<dbReference type="PANTHER" id="PTHR46586">
    <property type="entry name" value="ANKYRIN REPEAT-CONTAINING PROTEIN"/>
    <property type="match status" value="1"/>
</dbReference>
<dbReference type="InterPro" id="IPR052050">
    <property type="entry name" value="SecEffector_AnkRepeat"/>
</dbReference>
<keyword evidence="3" id="KW-1185">Reference proteome</keyword>
<name>A0A485K4K7_9STRA</name>
<dbReference type="EMBL" id="CAADRA010000001">
    <property type="protein sequence ID" value="VFT77257.1"/>
    <property type="molecule type" value="Genomic_DNA"/>
</dbReference>
<sequence>MDAAVQRGHDTVVQFLLSKRTERGTAKAMNEYVARGDLNMVKLLTVDKSTAGSVNIAASCGHLGIVEYFVAEKEVPFAGPGMEAAVKHEHIDVVEYLHSQRPKIFVAKFIQIAQGNNQPVNVQYFDTHRCECCKSIPLDDLLVAKLAKKR</sequence>
<dbReference type="Gene3D" id="1.25.40.20">
    <property type="entry name" value="Ankyrin repeat-containing domain"/>
    <property type="match status" value="1"/>
</dbReference>
<evidence type="ECO:0000313" key="1">
    <source>
        <dbReference type="EMBL" id="KAF0720836.1"/>
    </source>
</evidence>
<organism evidence="2 3">
    <name type="scientific">Aphanomyces stellatus</name>
    <dbReference type="NCBI Taxonomy" id="120398"/>
    <lineage>
        <taxon>Eukaryota</taxon>
        <taxon>Sar</taxon>
        <taxon>Stramenopiles</taxon>
        <taxon>Oomycota</taxon>
        <taxon>Saprolegniomycetes</taxon>
        <taxon>Saprolegniales</taxon>
        <taxon>Verrucalvaceae</taxon>
        <taxon>Aphanomyces</taxon>
    </lineage>
</organism>
<dbReference type="EMBL" id="VJMH01000001">
    <property type="protein sequence ID" value="KAF0720836.1"/>
    <property type="molecule type" value="Genomic_DNA"/>
</dbReference>
<accession>A0A485K4K7</accession>
<reference evidence="2 3" key="1">
    <citation type="submission" date="2019-03" db="EMBL/GenBank/DDBJ databases">
        <authorList>
            <person name="Gaulin E."/>
            <person name="Dumas B."/>
        </authorList>
    </citation>
    <scope>NUCLEOTIDE SEQUENCE [LARGE SCALE GENOMIC DNA]</scope>
    <source>
        <strain evidence="2">CBS 568.67</strain>
    </source>
</reference>
<dbReference type="Proteomes" id="UP000332933">
    <property type="component" value="Unassembled WGS sequence"/>
</dbReference>
<protein>
    <submittedName>
        <fullName evidence="2">Aste57867_31 protein</fullName>
    </submittedName>
</protein>